<name>A0A2W4LDK6_9PSEU</name>
<gene>
    <name evidence="2" type="ORF">DIU77_013730</name>
    <name evidence="3" type="ORF">DIU77_12110</name>
</gene>
<dbReference type="Pfam" id="PF11575">
    <property type="entry name" value="FhuF_C"/>
    <property type="match status" value="1"/>
</dbReference>
<proteinExistence type="predicted"/>
<reference evidence="2" key="4">
    <citation type="submission" date="2023-08" db="EMBL/GenBank/DDBJ databases">
        <authorList>
            <person name="Guima S.E.S."/>
            <person name="Martins L.F."/>
            <person name="Silva A.M."/>
            <person name="Setubal J.C."/>
        </authorList>
    </citation>
    <scope>NUCLEOTIDE SEQUENCE</scope>
    <source>
        <strain evidence="2">ZC4RG45</strain>
    </source>
</reference>
<dbReference type="GO" id="GO:0051537">
    <property type="term" value="F:2 iron, 2 sulfur cluster binding"/>
    <property type="evidence" value="ECO:0007669"/>
    <property type="project" value="InterPro"/>
</dbReference>
<dbReference type="STRING" id="1111738.GCA_000427905_00576"/>
<dbReference type="AlphaFoldDB" id="A0A2W4LDK6"/>
<dbReference type="Proteomes" id="UP000249324">
    <property type="component" value="Unassembled WGS sequence"/>
</dbReference>
<evidence type="ECO:0000313" key="4">
    <source>
        <dbReference type="Proteomes" id="UP000249324"/>
    </source>
</evidence>
<dbReference type="EMBL" id="QGUI02000192">
    <property type="protein sequence ID" value="MFO7193297.1"/>
    <property type="molecule type" value="Genomic_DNA"/>
</dbReference>
<comment type="caution">
    <text evidence="3">The sequence shown here is derived from an EMBL/GenBank/DDBJ whole genome shotgun (WGS) entry which is preliminary data.</text>
</comment>
<sequence length="277" mass="29663">MDSPRDTRVPDDWPTACEVGVAGNGILDFPHVNHAARAVTTTFHACSRYRRTADDDQKEAPVNGSLPATPHPATDVLDHGWLAGQLELARRYYGQAPGRVLGTVWWYSASSVLVGQPLHGLLAGSPVDPSLDAVILRILPDGRFLDAWSNRPLDGGLPEFGRRLHDALEAAVRAVAAVSGARQPALWAVATDSIASRLLQAGQADGDVQRAVQLAAALAEAVGGELPTPRFARVGPHLVVRRASCCLIDRTPRGTTCAACPGQHPEERERRIRELLG</sequence>
<dbReference type="InterPro" id="IPR024726">
    <property type="entry name" value="FhuF_C"/>
</dbReference>
<accession>A0A2W4LDK6</accession>
<protein>
    <submittedName>
        <fullName evidence="2">(2Fe-2S)-binding protein</fullName>
    </submittedName>
    <submittedName>
        <fullName evidence="3">Fe-S oxidoreductase</fullName>
    </submittedName>
</protein>
<feature type="domain" description="Ferric siderophore reductase C-terminal" evidence="1">
    <location>
        <begin position="242"/>
        <end position="261"/>
    </location>
</feature>
<reference evidence="3" key="2">
    <citation type="submission" date="2018-05" db="EMBL/GenBank/DDBJ databases">
        <authorList>
            <person name="Lanie J.A."/>
            <person name="Ng W.-L."/>
            <person name="Kazmierczak K.M."/>
            <person name="Andrzejewski T.M."/>
            <person name="Davidsen T.M."/>
            <person name="Wayne K.J."/>
            <person name="Tettelin H."/>
            <person name="Glass J.I."/>
            <person name="Rusch D."/>
            <person name="Podicherti R."/>
            <person name="Tsui H.-C.T."/>
            <person name="Winkler M.E."/>
        </authorList>
    </citation>
    <scope>NUCLEOTIDE SEQUENCE</scope>
    <source>
        <strain evidence="3">ZC4RG45</strain>
    </source>
</reference>
<dbReference type="EMBL" id="QGUI01000460">
    <property type="protein sequence ID" value="PZM95613.1"/>
    <property type="molecule type" value="Genomic_DNA"/>
</dbReference>
<evidence type="ECO:0000313" key="2">
    <source>
        <dbReference type="EMBL" id="MFO7193297.1"/>
    </source>
</evidence>
<evidence type="ECO:0000259" key="1">
    <source>
        <dbReference type="Pfam" id="PF11575"/>
    </source>
</evidence>
<reference evidence="2" key="1">
    <citation type="submission" date="2018-05" db="EMBL/GenBank/DDBJ databases">
        <authorList>
            <person name="Moura L."/>
            <person name="Setubal J.C."/>
        </authorList>
    </citation>
    <scope>NUCLEOTIDE SEQUENCE</scope>
    <source>
        <strain evidence="2">ZC4RG45</strain>
    </source>
</reference>
<evidence type="ECO:0000313" key="3">
    <source>
        <dbReference type="EMBL" id="PZM95613.1"/>
    </source>
</evidence>
<organism evidence="3">
    <name type="scientific">Thermocrispum agreste</name>
    <dbReference type="NCBI Taxonomy" id="37925"/>
    <lineage>
        <taxon>Bacteria</taxon>
        <taxon>Bacillati</taxon>
        <taxon>Actinomycetota</taxon>
        <taxon>Actinomycetes</taxon>
        <taxon>Pseudonocardiales</taxon>
        <taxon>Pseudonocardiaceae</taxon>
        <taxon>Thermocrispum</taxon>
    </lineage>
</organism>
<reference evidence="2 4" key="3">
    <citation type="journal article" date="2021" name="BMC Genomics">
        <title>Genome-resolved metagenome and metatranscriptome analyses of thermophilic composting reveal key bacterial players and their metabolic interactions.</title>
        <authorList>
            <person name="Braga L.P.P."/>
            <person name="Pereira R.V."/>
            <person name="Martins L.F."/>
            <person name="Moura L.M.S."/>
            <person name="Sanchez F.B."/>
            <person name="Patane J.S.L."/>
            <person name="da Silva A.M."/>
            <person name="Setubal J.C."/>
        </authorList>
    </citation>
    <scope>NUCLEOTIDE SEQUENCE [LARGE SCALE GENOMIC DNA]</scope>
    <source>
        <strain evidence="2">ZC4RG45</strain>
    </source>
</reference>